<feature type="signal peptide" evidence="10">
    <location>
        <begin position="1"/>
        <end position="21"/>
    </location>
</feature>
<gene>
    <name evidence="11" type="ORF">YC6258_02125</name>
</gene>
<keyword evidence="4 10" id="KW-0812">Transmembrane</keyword>
<evidence type="ECO:0000313" key="11">
    <source>
        <dbReference type="EMBL" id="AJQ94163.1"/>
    </source>
</evidence>
<evidence type="ECO:0000256" key="1">
    <source>
        <dbReference type="ARBA" id="ARBA00004370"/>
    </source>
</evidence>
<dbReference type="Gene3D" id="2.20.200.10">
    <property type="entry name" value="Outer membrane efflux proteins (OEP)"/>
    <property type="match status" value="1"/>
</dbReference>
<evidence type="ECO:0000256" key="3">
    <source>
        <dbReference type="ARBA" id="ARBA00022452"/>
    </source>
</evidence>
<evidence type="ECO:0000256" key="2">
    <source>
        <dbReference type="ARBA" id="ARBA00007613"/>
    </source>
</evidence>
<dbReference type="HOGENOM" id="CLU_012817_13_2_6"/>
<dbReference type="InterPro" id="IPR003423">
    <property type="entry name" value="OMP_efflux"/>
</dbReference>
<keyword evidence="7 10" id="KW-0564">Palmitate</keyword>
<evidence type="ECO:0000256" key="5">
    <source>
        <dbReference type="ARBA" id="ARBA00022729"/>
    </source>
</evidence>
<evidence type="ECO:0000256" key="9">
    <source>
        <dbReference type="ARBA" id="ARBA00037313"/>
    </source>
</evidence>
<evidence type="ECO:0000256" key="7">
    <source>
        <dbReference type="ARBA" id="ARBA00023139"/>
    </source>
</evidence>
<evidence type="ECO:0000256" key="8">
    <source>
        <dbReference type="ARBA" id="ARBA00023288"/>
    </source>
</evidence>
<dbReference type="Proteomes" id="UP000032266">
    <property type="component" value="Chromosome"/>
</dbReference>
<dbReference type="PROSITE" id="PS51257">
    <property type="entry name" value="PROKAR_LIPOPROTEIN"/>
    <property type="match status" value="1"/>
</dbReference>
<name>A0A0C5VLE6_9GAMM</name>
<dbReference type="GO" id="GO:0009279">
    <property type="term" value="C:cell outer membrane"/>
    <property type="evidence" value="ECO:0007669"/>
    <property type="project" value="UniProtKB-SubCell"/>
</dbReference>
<dbReference type="NCBIfam" id="TIGR01845">
    <property type="entry name" value="outer_NodT"/>
    <property type="match status" value="1"/>
</dbReference>
<comment type="subcellular location">
    <subcellularLocation>
        <location evidence="10">Cell outer membrane</location>
        <topology evidence="10">Lipid-anchor</topology>
    </subcellularLocation>
    <subcellularLocation>
        <location evidence="1">Membrane</location>
    </subcellularLocation>
</comment>
<protein>
    <submittedName>
        <fullName evidence="11">Outer membrane protein</fullName>
    </submittedName>
</protein>
<keyword evidence="8 10" id="KW-0449">Lipoprotein</keyword>
<dbReference type="RefSeq" id="WP_044616752.1">
    <property type="nucleotide sequence ID" value="NZ_CP007142.1"/>
</dbReference>
<comment type="similarity">
    <text evidence="2 10">Belongs to the outer membrane factor (OMF) (TC 1.B.17) family.</text>
</comment>
<dbReference type="OrthoDB" id="9770517at2"/>
<sequence>MRKQYLALYVALLLVSGCVSLPDEEPSHTSMVDKLQYEKSVTIDTDSLWPADQWWQRYHDDQLDQLIARALESAPNLQIAAARINLALASVQQSGAAMMPTISANASATQTRLSYHNGNDFVPRGWNTFGSATLNFDYELDLFGKNRAQIAAATSEMFASQAEQAQARLVLTASITKAYAELARLYANLANLSEARDIRLKTVQLTRKRYDEGLENRGSVRSAEAALALTESSLLELQQQILIQKHALSALAGAGPDEGEALTEPALTLDASHGIPSDAGINLIGRRPDISVSRLQAEAAAHRIGVAKSRFYPNVSLTGYIGSQAMGLENLNLGGSLAGGVGPAIYLPIFQGGAIKAGYKAAGAQYDSAVATYNQAVNRAFQQLADVSTQQKFMQQRIKKMQQAEAAAADAYQIVNQRYEGGLTGYLEVLNAQDNWLSSKRSLVNLQSEAVFVDVETVLVLGGGFIAEHS</sequence>
<evidence type="ECO:0000256" key="4">
    <source>
        <dbReference type="ARBA" id="ARBA00022692"/>
    </source>
</evidence>
<evidence type="ECO:0000256" key="6">
    <source>
        <dbReference type="ARBA" id="ARBA00023136"/>
    </source>
</evidence>
<dbReference type="AlphaFoldDB" id="A0A0C5VLE6"/>
<dbReference type="Pfam" id="PF02321">
    <property type="entry name" value="OEP"/>
    <property type="match status" value="2"/>
</dbReference>
<keyword evidence="5 10" id="KW-0732">Signal</keyword>
<dbReference type="KEGG" id="gsn:YC6258_02125"/>
<evidence type="ECO:0000256" key="10">
    <source>
        <dbReference type="RuleBase" id="RU362097"/>
    </source>
</evidence>
<dbReference type="PANTHER" id="PTHR30203">
    <property type="entry name" value="OUTER MEMBRANE CATION EFFLUX PROTEIN"/>
    <property type="match status" value="1"/>
</dbReference>
<dbReference type="PANTHER" id="PTHR30203:SF20">
    <property type="entry name" value="MULTIDRUG RESISTANCE OUTER MEMBRANE PROTEIN MDTP-RELATED"/>
    <property type="match status" value="1"/>
</dbReference>
<dbReference type="GO" id="GO:0015562">
    <property type="term" value="F:efflux transmembrane transporter activity"/>
    <property type="evidence" value="ECO:0007669"/>
    <property type="project" value="InterPro"/>
</dbReference>
<organism evidence="11 12">
    <name type="scientific">Gynuella sunshinyii YC6258</name>
    <dbReference type="NCBI Taxonomy" id="1445510"/>
    <lineage>
        <taxon>Bacteria</taxon>
        <taxon>Pseudomonadati</taxon>
        <taxon>Pseudomonadota</taxon>
        <taxon>Gammaproteobacteria</taxon>
        <taxon>Oceanospirillales</taxon>
        <taxon>Saccharospirillaceae</taxon>
        <taxon>Gynuella</taxon>
    </lineage>
</organism>
<dbReference type="InterPro" id="IPR010131">
    <property type="entry name" value="MdtP/NodT-like"/>
</dbReference>
<comment type="function">
    <text evidence="9">Could be involved in resistance to puromycin, acriflavine and tetraphenylarsonium chloride.</text>
</comment>
<evidence type="ECO:0000313" key="12">
    <source>
        <dbReference type="Proteomes" id="UP000032266"/>
    </source>
</evidence>
<reference evidence="11 12" key="1">
    <citation type="submission" date="2014-01" db="EMBL/GenBank/DDBJ databases">
        <title>Full genme sequencing of cellulolytic bacterium Gynuella sunshinyii YC6258T gen. nov., sp. nov.</title>
        <authorList>
            <person name="Khan H."/>
            <person name="Chung E.J."/>
            <person name="Chung Y.R."/>
        </authorList>
    </citation>
    <scope>NUCLEOTIDE SEQUENCE [LARGE SCALE GENOMIC DNA]</scope>
    <source>
        <strain evidence="11 12">YC6258</strain>
    </source>
</reference>
<keyword evidence="12" id="KW-1185">Reference proteome</keyword>
<dbReference type="EMBL" id="CP007142">
    <property type="protein sequence ID" value="AJQ94163.1"/>
    <property type="molecule type" value="Genomic_DNA"/>
</dbReference>
<dbReference type="Gene3D" id="1.20.1600.10">
    <property type="entry name" value="Outer membrane efflux proteins (OEP)"/>
    <property type="match status" value="1"/>
</dbReference>
<feature type="chain" id="PRO_5001434525" evidence="10">
    <location>
        <begin position="22"/>
        <end position="470"/>
    </location>
</feature>
<dbReference type="SUPFAM" id="SSF56954">
    <property type="entry name" value="Outer membrane efflux proteins (OEP)"/>
    <property type="match status" value="1"/>
</dbReference>
<dbReference type="STRING" id="1445510.YC6258_02125"/>
<accession>A0A0C5VLE6</accession>
<proteinExistence type="inferred from homology"/>
<keyword evidence="6 10" id="KW-0472">Membrane</keyword>
<keyword evidence="3 10" id="KW-1134">Transmembrane beta strand</keyword>